<evidence type="ECO:0000313" key="4">
    <source>
        <dbReference type="Proteomes" id="UP000237222"/>
    </source>
</evidence>
<organism evidence="2 4">
    <name type="scientific">Zhongshania marina</name>
    <dbReference type="NCBI Taxonomy" id="2304603"/>
    <lineage>
        <taxon>Bacteria</taxon>
        <taxon>Pseudomonadati</taxon>
        <taxon>Pseudomonadota</taxon>
        <taxon>Gammaproteobacteria</taxon>
        <taxon>Cellvibrionales</taxon>
        <taxon>Spongiibacteraceae</taxon>
        <taxon>Zhongshania</taxon>
    </lineage>
</organism>
<accession>A0A2S4HHW3</accession>
<reference evidence="2" key="1">
    <citation type="submission" date="2018-01" db="EMBL/GenBank/DDBJ databases">
        <authorList>
            <person name="Yu X.-D."/>
        </authorList>
    </citation>
    <scope>NUCLEOTIDE SEQUENCE</scope>
    <source>
        <strain evidence="2">ZX-21</strain>
    </source>
</reference>
<keyword evidence="1" id="KW-0812">Transmembrane</keyword>
<dbReference type="EMBL" id="PQGG01000013">
    <property type="protein sequence ID" value="POP53592.1"/>
    <property type="molecule type" value="Genomic_DNA"/>
</dbReference>
<comment type="caution">
    <text evidence="2">The sequence shown here is derived from an EMBL/GenBank/DDBJ whole genome shotgun (WGS) entry which is preliminary data.</text>
</comment>
<evidence type="ECO:0008006" key="6">
    <source>
        <dbReference type="Google" id="ProtNLM"/>
    </source>
</evidence>
<proteinExistence type="predicted"/>
<feature type="transmembrane region" description="Helical" evidence="1">
    <location>
        <begin position="53"/>
        <end position="78"/>
    </location>
</feature>
<protein>
    <recommendedName>
        <fullName evidence="6">DUF2970 domain-containing protein</fullName>
    </recommendedName>
</protein>
<name>A0A2S4HHW3_9GAMM</name>
<evidence type="ECO:0000313" key="5">
    <source>
        <dbReference type="Proteomes" id="UP000274695"/>
    </source>
</evidence>
<gene>
    <name evidence="2" type="ORF">C0068_06460</name>
    <name evidence="3" type="ORF">D0911_12085</name>
</gene>
<sequence length="84" mass="9204">MNLMSALTPKNKISEQKPLSFFEIVGQALSLMFALQNKEGRKKMMDLAEDKPLVVVISGIVAMSIFFTTCFVGSQLVLHLALGS</sequence>
<evidence type="ECO:0000313" key="2">
    <source>
        <dbReference type="EMBL" id="POP53592.1"/>
    </source>
</evidence>
<keyword evidence="1" id="KW-0472">Membrane</keyword>
<evidence type="ECO:0000313" key="3">
    <source>
        <dbReference type="EMBL" id="RNL61684.1"/>
    </source>
</evidence>
<dbReference type="Proteomes" id="UP000274695">
    <property type="component" value="Unassembled WGS sequence"/>
</dbReference>
<dbReference type="EMBL" id="RHGB01000012">
    <property type="protein sequence ID" value="RNL61684.1"/>
    <property type="molecule type" value="Genomic_DNA"/>
</dbReference>
<evidence type="ECO:0000256" key="1">
    <source>
        <dbReference type="SAM" id="Phobius"/>
    </source>
</evidence>
<keyword evidence="5" id="KW-1185">Reference proteome</keyword>
<dbReference type="AlphaFoldDB" id="A0A2S4HHW3"/>
<keyword evidence="1" id="KW-1133">Transmembrane helix</keyword>
<reference evidence="3 5" key="2">
    <citation type="submission" date="2018-10" db="EMBL/GenBank/DDBJ databases">
        <title>Draft genome sequence of Zhongshania sp. DSW25-10.</title>
        <authorList>
            <person name="Oh J."/>
        </authorList>
    </citation>
    <scope>NUCLEOTIDE SEQUENCE [LARGE SCALE GENOMIC DNA]</scope>
    <source>
        <strain evidence="3 5">DSW25-10</strain>
    </source>
</reference>
<dbReference type="Proteomes" id="UP000237222">
    <property type="component" value="Unassembled WGS sequence"/>
</dbReference>